<evidence type="ECO:0000313" key="2">
    <source>
        <dbReference type="EMBL" id="KAL0309203.1"/>
    </source>
</evidence>
<name>A0AAW2KUG2_SESRA</name>
<proteinExistence type="predicted"/>
<comment type="caution">
    <text evidence="2">The sequence shown here is derived from an EMBL/GenBank/DDBJ whole genome shotgun (WGS) entry which is preliminary data.</text>
</comment>
<protein>
    <submittedName>
        <fullName evidence="2">Uncharacterized protein</fullName>
    </submittedName>
</protein>
<gene>
    <name evidence="2" type="ORF">Sradi_5862600</name>
</gene>
<feature type="compositionally biased region" description="Basic and acidic residues" evidence="1">
    <location>
        <begin position="61"/>
        <end position="78"/>
    </location>
</feature>
<organism evidence="2">
    <name type="scientific">Sesamum radiatum</name>
    <name type="common">Black benniseed</name>
    <dbReference type="NCBI Taxonomy" id="300843"/>
    <lineage>
        <taxon>Eukaryota</taxon>
        <taxon>Viridiplantae</taxon>
        <taxon>Streptophyta</taxon>
        <taxon>Embryophyta</taxon>
        <taxon>Tracheophyta</taxon>
        <taxon>Spermatophyta</taxon>
        <taxon>Magnoliopsida</taxon>
        <taxon>eudicotyledons</taxon>
        <taxon>Gunneridae</taxon>
        <taxon>Pentapetalae</taxon>
        <taxon>asterids</taxon>
        <taxon>lamiids</taxon>
        <taxon>Lamiales</taxon>
        <taxon>Pedaliaceae</taxon>
        <taxon>Sesamum</taxon>
    </lineage>
</organism>
<dbReference type="AlphaFoldDB" id="A0AAW2KUG2"/>
<dbReference type="EMBL" id="JACGWJ010000027">
    <property type="protein sequence ID" value="KAL0309203.1"/>
    <property type="molecule type" value="Genomic_DNA"/>
</dbReference>
<evidence type="ECO:0000256" key="1">
    <source>
        <dbReference type="SAM" id="MobiDB-lite"/>
    </source>
</evidence>
<sequence length="78" mass="8285">MSFRGDLGPNTGVADAEVRGDASYALGFVTEEKIPSESLPKPMMEDIPGPSKEISAQDPPIPKEETTDTIKEKAPLVG</sequence>
<reference evidence="2" key="2">
    <citation type="journal article" date="2024" name="Plant">
        <title>Genomic evolution and insights into agronomic trait innovations of Sesamum species.</title>
        <authorList>
            <person name="Miao H."/>
            <person name="Wang L."/>
            <person name="Qu L."/>
            <person name="Liu H."/>
            <person name="Sun Y."/>
            <person name="Le M."/>
            <person name="Wang Q."/>
            <person name="Wei S."/>
            <person name="Zheng Y."/>
            <person name="Lin W."/>
            <person name="Duan Y."/>
            <person name="Cao H."/>
            <person name="Xiong S."/>
            <person name="Wang X."/>
            <person name="Wei L."/>
            <person name="Li C."/>
            <person name="Ma Q."/>
            <person name="Ju M."/>
            <person name="Zhao R."/>
            <person name="Li G."/>
            <person name="Mu C."/>
            <person name="Tian Q."/>
            <person name="Mei H."/>
            <person name="Zhang T."/>
            <person name="Gao T."/>
            <person name="Zhang H."/>
        </authorList>
    </citation>
    <scope>NUCLEOTIDE SEQUENCE</scope>
    <source>
        <strain evidence="2">G02</strain>
    </source>
</reference>
<accession>A0AAW2KUG2</accession>
<reference evidence="2" key="1">
    <citation type="submission" date="2020-06" db="EMBL/GenBank/DDBJ databases">
        <authorList>
            <person name="Li T."/>
            <person name="Hu X."/>
            <person name="Zhang T."/>
            <person name="Song X."/>
            <person name="Zhang H."/>
            <person name="Dai N."/>
            <person name="Sheng W."/>
            <person name="Hou X."/>
            <person name="Wei L."/>
        </authorList>
    </citation>
    <scope>NUCLEOTIDE SEQUENCE</scope>
    <source>
        <strain evidence="2">G02</strain>
        <tissue evidence="2">Leaf</tissue>
    </source>
</reference>
<feature type="region of interest" description="Disordered" evidence="1">
    <location>
        <begin position="35"/>
        <end position="78"/>
    </location>
</feature>